<accession>A0ABY9E7R1</accession>
<dbReference type="CDD" id="cd06558">
    <property type="entry name" value="crotonase-like"/>
    <property type="match status" value="1"/>
</dbReference>
<dbReference type="Gene3D" id="3.90.226.10">
    <property type="entry name" value="2-enoyl-CoA Hydratase, Chain A, domain 1"/>
    <property type="match status" value="1"/>
</dbReference>
<keyword evidence="1" id="KW-0812">Transmembrane</keyword>
<dbReference type="EMBL" id="CP098023">
    <property type="protein sequence ID" value="WKD49043.1"/>
    <property type="molecule type" value="Genomic_DNA"/>
</dbReference>
<evidence type="ECO:0000256" key="1">
    <source>
        <dbReference type="SAM" id="Phobius"/>
    </source>
</evidence>
<dbReference type="PANTHER" id="PTHR11941">
    <property type="entry name" value="ENOYL-COA HYDRATASE-RELATED"/>
    <property type="match status" value="1"/>
</dbReference>
<evidence type="ECO:0000313" key="3">
    <source>
        <dbReference type="Proteomes" id="UP001321520"/>
    </source>
</evidence>
<gene>
    <name evidence="2" type="ORF">M8T91_14230</name>
</gene>
<dbReference type="InterPro" id="IPR001753">
    <property type="entry name" value="Enoyl-CoA_hydra/iso"/>
</dbReference>
<dbReference type="SUPFAM" id="SSF52096">
    <property type="entry name" value="ClpP/crotonase"/>
    <property type="match status" value="1"/>
</dbReference>
<dbReference type="PANTHER" id="PTHR11941:SF133">
    <property type="entry name" value="1,2-EPOXYPHENYLACETYL-COA ISOMERASE"/>
    <property type="match status" value="1"/>
</dbReference>
<feature type="transmembrane region" description="Helical" evidence="1">
    <location>
        <begin position="129"/>
        <end position="150"/>
    </location>
</feature>
<organism evidence="2 3">
    <name type="scientific">Microbulbifer spongiae</name>
    <dbReference type="NCBI Taxonomy" id="2944933"/>
    <lineage>
        <taxon>Bacteria</taxon>
        <taxon>Pseudomonadati</taxon>
        <taxon>Pseudomonadota</taxon>
        <taxon>Gammaproteobacteria</taxon>
        <taxon>Cellvibrionales</taxon>
        <taxon>Microbulbiferaceae</taxon>
        <taxon>Microbulbifer</taxon>
    </lineage>
</organism>
<evidence type="ECO:0000313" key="2">
    <source>
        <dbReference type="EMBL" id="WKD49043.1"/>
    </source>
</evidence>
<reference evidence="2 3" key="1">
    <citation type="submission" date="2022-05" db="EMBL/GenBank/DDBJ databases">
        <title>Microbulbifer sp. nov., isolated from sponge.</title>
        <authorList>
            <person name="Gao L."/>
        </authorList>
    </citation>
    <scope>NUCLEOTIDE SEQUENCE [LARGE SCALE GENOMIC DNA]</scope>
    <source>
        <strain evidence="2 3">MI-G</strain>
    </source>
</reference>
<feature type="transmembrane region" description="Helical" evidence="1">
    <location>
        <begin position="99"/>
        <end position="117"/>
    </location>
</feature>
<sequence length="260" mass="28807">MNQFKTIEYSIKNRTACIIMNRPKSLNAFNSTLKSELSQAIEQADSDSIVRNIIISGRGRCFSSGADLKDVLSHYNTIEEELLKEYKPFLMAIRNSDKLYISAINGACAGIATGLAMACDLCVMADNAYLYQAFAAIGLIPDGGVSWHLLNTLGYKRAMEAIICSKKLSAEQCLYLGIANKVVPANTLLTETQSWAEQIAKGSPLAQKYSKKLLRHIIMADLPEAFDIEAKFQNKTTDSYDFKNAVAAFFEKHPITFADY</sequence>
<dbReference type="RefSeq" id="WP_301414829.1">
    <property type="nucleotide sequence ID" value="NZ_CP098023.1"/>
</dbReference>
<keyword evidence="1" id="KW-1133">Transmembrane helix</keyword>
<protein>
    <submittedName>
        <fullName evidence="2">Enoyl-CoA hydratase/isomerase family protein</fullName>
    </submittedName>
</protein>
<dbReference type="Pfam" id="PF00378">
    <property type="entry name" value="ECH_1"/>
    <property type="match status" value="1"/>
</dbReference>
<proteinExistence type="predicted"/>
<keyword evidence="3" id="KW-1185">Reference proteome</keyword>
<keyword evidence="1" id="KW-0472">Membrane</keyword>
<dbReference type="InterPro" id="IPR029045">
    <property type="entry name" value="ClpP/crotonase-like_dom_sf"/>
</dbReference>
<name>A0ABY9E7R1_9GAMM</name>
<dbReference type="Proteomes" id="UP001321520">
    <property type="component" value="Chromosome"/>
</dbReference>